<feature type="region of interest" description="Disordered" evidence="14">
    <location>
        <begin position="435"/>
        <end position="459"/>
    </location>
</feature>
<keyword evidence="8" id="KW-0694">RNA-binding</keyword>
<name>A0A1G4JAI4_9SACH</name>
<protein>
    <recommendedName>
        <fullName evidence="4">U1 small nuclear ribonucleoprotein component SNU71</fullName>
    </recommendedName>
</protein>
<evidence type="ECO:0000256" key="4">
    <source>
        <dbReference type="ARBA" id="ARBA00014280"/>
    </source>
</evidence>
<feature type="domain" description="PWI" evidence="15">
    <location>
        <begin position="484"/>
        <end position="557"/>
    </location>
</feature>
<dbReference type="InterPro" id="IPR057542">
    <property type="entry name" value="SNU71_RBD"/>
</dbReference>
<dbReference type="GO" id="GO:0005685">
    <property type="term" value="C:U1 snRNP"/>
    <property type="evidence" value="ECO:0007669"/>
    <property type="project" value="EnsemblFungi"/>
</dbReference>
<keyword evidence="7" id="KW-0747">Spliceosome</keyword>
<evidence type="ECO:0000256" key="2">
    <source>
        <dbReference type="ARBA" id="ARBA00004496"/>
    </source>
</evidence>
<evidence type="ECO:0000256" key="8">
    <source>
        <dbReference type="ARBA" id="ARBA00022884"/>
    </source>
</evidence>
<dbReference type="InterPro" id="IPR057543">
    <property type="entry name" value="SNU71_N"/>
</dbReference>
<dbReference type="Gene3D" id="1.20.1390.10">
    <property type="entry name" value="PWI domain"/>
    <property type="match status" value="1"/>
</dbReference>
<evidence type="ECO:0000256" key="7">
    <source>
        <dbReference type="ARBA" id="ARBA00022728"/>
    </source>
</evidence>
<evidence type="ECO:0000256" key="1">
    <source>
        <dbReference type="ARBA" id="ARBA00004123"/>
    </source>
</evidence>
<evidence type="ECO:0000256" key="5">
    <source>
        <dbReference type="ARBA" id="ARBA00022490"/>
    </source>
</evidence>
<dbReference type="OrthoDB" id="6275295at2759"/>
<keyword evidence="12" id="KW-0687">Ribonucleoprotein</keyword>
<comment type="function">
    <text evidence="13">Component of the U1 snRNP particle, which recognizes and binds the 5'-splice site of pre-mRNA. Together with other non-snRNP factors, U1 snRNP forms the spliceosomal commitment complex, that targets pre-mRNA to the splicing pathway.</text>
</comment>
<evidence type="ECO:0000256" key="13">
    <source>
        <dbReference type="ARBA" id="ARBA00025004"/>
    </source>
</evidence>
<evidence type="ECO:0000313" key="17">
    <source>
        <dbReference type="Proteomes" id="UP000190274"/>
    </source>
</evidence>
<keyword evidence="11" id="KW-0539">Nucleus</keyword>
<keyword evidence="17" id="KW-1185">Reference proteome</keyword>
<evidence type="ECO:0000256" key="9">
    <source>
        <dbReference type="ARBA" id="ARBA00023054"/>
    </source>
</evidence>
<dbReference type="GO" id="GO:0000398">
    <property type="term" value="P:mRNA splicing, via spliceosome"/>
    <property type="evidence" value="ECO:0007669"/>
    <property type="project" value="EnsemblFungi"/>
</dbReference>
<keyword evidence="5" id="KW-0963">Cytoplasm</keyword>
<evidence type="ECO:0000256" key="6">
    <source>
        <dbReference type="ARBA" id="ARBA00022664"/>
    </source>
</evidence>
<gene>
    <name evidence="16" type="ORF">LADA_0E01706G</name>
</gene>
<comment type="subcellular location">
    <subcellularLocation>
        <location evidence="2">Cytoplasm</location>
    </subcellularLocation>
    <subcellularLocation>
        <location evidence="1">Nucleus</location>
    </subcellularLocation>
</comment>
<organism evidence="16 17">
    <name type="scientific">Lachancea dasiensis</name>
    <dbReference type="NCBI Taxonomy" id="1072105"/>
    <lineage>
        <taxon>Eukaryota</taxon>
        <taxon>Fungi</taxon>
        <taxon>Dikarya</taxon>
        <taxon>Ascomycota</taxon>
        <taxon>Saccharomycotina</taxon>
        <taxon>Saccharomycetes</taxon>
        <taxon>Saccharomycetales</taxon>
        <taxon>Saccharomycetaceae</taxon>
        <taxon>Lachancea</taxon>
    </lineage>
</organism>
<dbReference type="Proteomes" id="UP000190274">
    <property type="component" value="Chromosome E"/>
</dbReference>
<dbReference type="SMART" id="SM00311">
    <property type="entry name" value="PWI"/>
    <property type="match status" value="1"/>
</dbReference>
<feature type="region of interest" description="Disordered" evidence="14">
    <location>
        <begin position="308"/>
        <end position="355"/>
    </location>
</feature>
<dbReference type="Pfam" id="PF24826">
    <property type="entry name" value="SNU71_N"/>
    <property type="match status" value="1"/>
</dbReference>
<dbReference type="STRING" id="1266660.A0A1G4JAI4"/>
<evidence type="ECO:0000256" key="11">
    <source>
        <dbReference type="ARBA" id="ARBA00023242"/>
    </source>
</evidence>
<evidence type="ECO:0000256" key="3">
    <source>
        <dbReference type="ARBA" id="ARBA00005544"/>
    </source>
</evidence>
<dbReference type="EMBL" id="LT598455">
    <property type="protein sequence ID" value="SCU87053.1"/>
    <property type="molecule type" value="Genomic_DNA"/>
</dbReference>
<dbReference type="Pfam" id="PF24825">
    <property type="entry name" value="SNU71_RBD"/>
    <property type="match status" value="1"/>
</dbReference>
<proteinExistence type="inferred from homology"/>
<dbReference type="GO" id="GO:0071004">
    <property type="term" value="C:U2-type prespliceosome"/>
    <property type="evidence" value="ECO:0007669"/>
    <property type="project" value="EnsemblFungi"/>
</dbReference>
<dbReference type="GO" id="GO:0005737">
    <property type="term" value="C:cytoplasm"/>
    <property type="evidence" value="ECO:0007669"/>
    <property type="project" value="UniProtKB-SubCell"/>
</dbReference>
<sequence length="557" mass="63434">MNSMVYVCPSAYLASQDAKLWHSETFKPGFVPILRTDLLRVRDTLDKVVSSVNERKAVHIYQNDQGEMPNLGNPATADSKEDDGNATEQEYQDVKQFLPISLEQQLCTISLVLSHTNITHSKLAPFVADLEALSAKLLGVSKVLQCWSFLKGLETTTVFFRSAEPSYLASLVHCLNAACAVWSKDEGSEGTRVHFDENTARYLEEHGLGATKLDNSAFEESVALLARTLDQSQIEQVSEKDENRSVDYEVDVSTLSDLPHSSLDQLCKDIVRFRTRVVTIEKEKRAKAEYEENRRMGQHMMKVFDQIRKSKGGKAAVEDGENEDGASDQEDEEDNEDDLAVEKRQEEKREKEAEHSFKELLERYTANVEPRLRSLQQQLAHEKAYESKLQQERPLHLKELLHLAYSPYYDHHRSYKDEETRRDEEDREHHGIAEALRERQQSDQEETGEGPVAPTGEPNKFKIQIGKAQAEGKSLLPEDGEALVAVLGSLRDSNVIQELVVEFLGEPDQDLADYILEHLRNHRDRQALLDELRETFDEDADTIVQRIWEKLNSLVNG</sequence>
<dbReference type="InterPro" id="IPR002483">
    <property type="entry name" value="PWI_dom"/>
</dbReference>
<evidence type="ECO:0000256" key="14">
    <source>
        <dbReference type="SAM" id="MobiDB-lite"/>
    </source>
</evidence>
<dbReference type="AlphaFoldDB" id="A0A1G4JAI4"/>
<feature type="compositionally biased region" description="Acidic residues" evidence="14">
    <location>
        <begin position="318"/>
        <end position="339"/>
    </location>
</feature>
<evidence type="ECO:0000256" key="10">
    <source>
        <dbReference type="ARBA" id="ARBA00023187"/>
    </source>
</evidence>
<evidence type="ECO:0000259" key="15">
    <source>
        <dbReference type="SMART" id="SM00311"/>
    </source>
</evidence>
<accession>A0A1G4JAI4</accession>
<dbReference type="GO" id="GO:0003723">
    <property type="term" value="F:RNA binding"/>
    <property type="evidence" value="ECO:0007669"/>
    <property type="project" value="UniProtKB-KW"/>
</dbReference>
<feature type="region of interest" description="Disordered" evidence="14">
    <location>
        <begin position="63"/>
        <end position="88"/>
    </location>
</feature>
<keyword evidence="10" id="KW-0508">mRNA splicing</keyword>
<keyword evidence="9" id="KW-0175">Coiled coil</keyword>
<comment type="similarity">
    <text evidence="3">Belongs to the SNU71 family.</text>
</comment>
<reference evidence="17" key="1">
    <citation type="submission" date="2016-03" db="EMBL/GenBank/DDBJ databases">
        <authorList>
            <person name="Devillers H."/>
        </authorList>
    </citation>
    <scope>NUCLEOTIDE SEQUENCE [LARGE SCALE GENOMIC DNA]</scope>
</reference>
<evidence type="ECO:0000256" key="12">
    <source>
        <dbReference type="ARBA" id="ARBA00023274"/>
    </source>
</evidence>
<feature type="compositionally biased region" description="Basic and acidic residues" evidence="14">
    <location>
        <begin position="340"/>
        <end position="355"/>
    </location>
</feature>
<evidence type="ECO:0000313" key="16">
    <source>
        <dbReference type="EMBL" id="SCU87053.1"/>
    </source>
</evidence>
<keyword evidence="6" id="KW-0507">mRNA processing</keyword>